<dbReference type="EMBL" id="JADNYM010000009">
    <property type="protein sequence ID" value="MBG0739395.1"/>
    <property type="molecule type" value="Genomic_DNA"/>
</dbReference>
<dbReference type="RefSeq" id="WP_196396352.1">
    <property type="nucleotide sequence ID" value="NZ_JADNYM010000009.1"/>
</dbReference>
<accession>A0A931CMV8</accession>
<sequence>MIAVLQWVALGACLFCAAWRVPATLRGRNTGLFWAFVLLSVAVGLSLPEIYLVVDAGLGGRNIANLAIRFALYAIFYILAVKFAAAYRSASSARLIRGPVGISLLALISVATLVLFLLSDLPSTSVGLQSYSNQPSVQAYGLLGRLYPAYAAACLIRPTALAAVSAGAAGRKTAATAAGLICSAFIMVLLLTAMQIAAAAVPLVSQLIALLSYTAIVCMALGLSFTWISLRMEQRRKSQGARAGGQLHGWHDAT</sequence>
<evidence type="ECO:0000256" key="1">
    <source>
        <dbReference type="SAM" id="Phobius"/>
    </source>
</evidence>
<name>A0A931CMV8_9MICC</name>
<proteinExistence type="predicted"/>
<keyword evidence="3" id="KW-1185">Reference proteome</keyword>
<feature type="transmembrane region" description="Helical" evidence="1">
    <location>
        <begin position="207"/>
        <end position="230"/>
    </location>
</feature>
<keyword evidence="1" id="KW-1133">Transmembrane helix</keyword>
<dbReference type="AlphaFoldDB" id="A0A931CMV8"/>
<reference evidence="2 3" key="1">
    <citation type="submission" date="2020-11" db="EMBL/GenBank/DDBJ databases">
        <title>Arthrobacter antarcticus sp. nov., isolated from Antarctic Soil.</title>
        <authorList>
            <person name="Li J."/>
        </authorList>
    </citation>
    <scope>NUCLEOTIDE SEQUENCE [LARGE SCALE GENOMIC DNA]</scope>
    <source>
        <strain evidence="2 3">Z1-20</strain>
    </source>
</reference>
<feature type="transmembrane region" description="Helical" evidence="1">
    <location>
        <begin position="66"/>
        <end position="87"/>
    </location>
</feature>
<gene>
    <name evidence="2" type="ORF">IV500_08330</name>
</gene>
<keyword evidence="1" id="KW-0812">Transmembrane</keyword>
<evidence type="ECO:0000313" key="2">
    <source>
        <dbReference type="EMBL" id="MBG0739395.1"/>
    </source>
</evidence>
<feature type="transmembrane region" description="Helical" evidence="1">
    <location>
        <begin position="177"/>
        <end position="201"/>
    </location>
</feature>
<organism evidence="2 3">
    <name type="scientific">Arthrobacter terrae</name>
    <dbReference type="NCBI Taxonomy" id="2935737"/>
    <lineage>
        <taxon>Bacteria</taxon>
        <taxon>Bacillati</taxon>
        <taxon>Actinomycetota</taxon>
        <taxon>Actinomycetes</taxon>
        <taxon>Micrococcales</taxon>
        <taxon>Micrococcaceae</taxon>
        <taxon>Arthrobacter</taxon>
    </lineage>
</organism>
<comment type="caution">
    <text evidence="2">The sequence shown here is derived from an EMBL/GenBank/DDBJ whole genome shotgun (WGS) entry which is preliminary data.</text>
</comment>
<dbReference type="Proteomes" id="UP000655366">
    <property type="component" value="Unassembled WGS sequence"/>
</dbReference>
<protein>
    <submittedName>
        <fullName evidence="2">Uncharacterized protein</fullName>
    </submittedName>
</protein>
<evidence type="ECO:0000313" key="3">
    <source>
        <dbReference type="Proteomes" id="UP000655366"/>
    </source>
</evidence>
<feature type="transmembrane region" description="Helical" evidence="1">
    <location>
        <begin position="99"/>
        <end position="118"/>
    </location>
</feature>
<feature type="transmembrane region" description="Helical" evidence="1">
    <location>
        <begin position="34"/>
        <end position="54"/>
    </location>
</feature>
<keyword evidence="1" id="KW-0472">Membrane</keyword>